<dbReference type="RefSeq" id="WP_146596365.1">
    <property type="nucleotide sequence ID" value="NZ_SJPT01000008.1"/>
</dbReference>
<reference evidence="5 6" key="1">
    <citation type="submission" date="2019-02" db="EMBL/GenBank/DDBJ databases">
        <title>Deep-cultivation of Planctomycetes and their phenomic and genomic characterization uncovers novel biology.</title>
        <authorList>
            <person name="Wiegand S."/>
            <person name="Jogler M."/>
            <person name="Boedeker C."/>
            <person name="Pinto D."/>
            <person name="Vollmers J."/>
            <person name="Rivas-Marin E."/>
            <person name="Kohn T."/>
            <person name="Peeters S.H."/>
            <person name="Heuer A."/>
            <person name="Rast P."/>
            <person name="Oberbeckmann S."/>
            <person name="Bunk B."/>
            <person name="Jeske O."/>
            <person name="Meyerdierks A."/>
            <person name="Storesund J.E."/>
            <person name="Kallscheuer N."/>
            <person name="Luecker S."/>
            <person name="Lage O.M."/>
            <person name="Pohl T."/>
            <person name="Merkel B.J."/>
            <person name="Hornburger P."/>
            <person name="Mueller R.-W."/>
            <person name="Bruemmer F."/>
            <person name="Labrenz M."/>
            <person name="Spormann A.M."/>
            <person name="Op Den Camp H."/>
            <person name="Overmann J."/>
            <person name="Amann R."/>
            <person name="Jetten M.S.M."/>
            <person name="Mascher T."/>
            <person name="Medema M.H."/>
            <person name="Devos D.P."/>
            <person name="Kaster A.-K."/>
            <person name="Ovreas L."/>
            <person name="Rohde M."/>
            <person name="Galperin M.Y."/>
            <person name="Jogler C."/>
        </authorList>
    </citation>
    <scope>NUCLEOTIDE SEQUENCE [LARGE SCALE GENOMIC DNA]</scope>
    <source>
        <strain evidence="5 6">Pla52o</strain>
    </source>
</reference>
<feature type="transmembrane region" description="Helical" evidence="4">
    <location>
        <begin position="7"/>
        <end position="27"/>
    </location>
</feature>
<evidence type="ECO:0000313" key="6">
    <source>
        <dbReference type="Proteomes" id="UP000316304"/>
    </source>
</evidence>
<keyword evidence="2" id="KW-0378">Hydrolase</keyword>
<dbReference type="PANTHER" id="PTHR11371">
    <property type="entry name" value="DEOXYRIBONUCLEASE"/>
    <property type="match status" value="1"/>
</dbReference>
<keyword evidence="4" id="KW-0472">Membrane</keyword>
<dbReference type="Proteomes" id="UP000316304">
    <property type="component" value="Unassembled WGS sequence"/>
</dbReference>
<dbReference type="EMBL" id="SJPT01000008">
    <property type="protein sequence ID" value="TWU20413.1"/>
    <property type="molecule type" value="Genomic_DNA"/>
</dbReference>
<organism evidence="5 6">
    <name type="scientific">Novipirellula galeiformis</name>
    <dbReference type="NCBI Taxonomy" id="2528004"/>
    <lineage>
        <taxon>Bacteria</taxon>
        <taxon>Pseudomonadati</taxon>
        <taxon>Planctomycetota</taxon>
        <taxon>Planctomycetia</taxon>
        <taxon>Pirellulales</taxon>
        <taxon>Pirellulaceae</taxon>
        <taxon>Novipirellula</taxon>
    </lineage>
</organism>
<evidence type="ECO:0000313" key="5">
    <source>
        <dbReference type="EMBL" id="TWU20413.1"/>
    </source>
</evidence>
<keyword evidence="4" id="KW-1133">Transmembrane helix</keyword>
<evidence type="ECO:0000256" key="3">
    <source>
        <dbReference type="SAM" id="MobiDB-lite"/>
    </source>
</evidence>
<accession>A0A5C6C6Z9</accession>
<feature type="region of interest" description="Disordered" evidence="3">
    <location>
        <begin position="59"/>
        <end position="83"/>
    </location>
</feature>
<feature type="compositionally biased region" description="Low complexity" evidence="3">
    <location>
        <begin position="72"/>
        <end position="83"/>
    </location>
</feature>
<dbReference type="InterPro" id="IPR016202">
    <property type="entry name" value="DNase_I"/>
</dbReference>
<keyword evidence="4" id="KW-0812">Transmembrane</keyword>
<evidence type="ECO:0000256" key="4">
    <source>
        <dbReference type="SAM" id="Phobius"/>
    </source>
</evidence>
<dbReference type="GO" id="GO:0006308">
    <property type="term" value="P:DNA catabolic process"/>
    <property type="evidence" value="ECO:0007669"/>
    <property type="project" value="InterPro"/>
</dbReference>
<dbReference type="SUPFAM" id="SSF56219">
    <property type="entry name" value="DNase I-like"/>
    <property type="match status" value="1"/>
</dbReference>
<sequence>MEDSTRGNPIQVAVVVLLLAGGGWYFFKNYNIQGLDGLSVSPKQELWGDAELTSFPGESQFSSDSDRYGSNAASSPATATSDSPFTLASRSAAGVAPGNIAPASPAKRFKSLRIASWALDGFGPTKLGNPIVRQNVVRIVHQFDIVALQQIAAIERDLIPRLVDDINQSGRRYDYVLGEANGPTGRQEQLAFVFDTTRVRVDRNQTYTIADPQNQMGYDPLVAWFQTAEPGVDKAWTFSLVNIRVDLGQAPSEVALLPKIVKSVRSDGRGEDDVILAGLFQADDAYLVPTLAADKVAAAVRSVPTDIFGRYQTSNILMDTTSCSEYLGRGGALDFLRVYNMSLAEAEVVTSHLPVYAEFTATEGGRL</sequence>
<dbReference type="PRINTS" id="PR00130">
    <property type="entry name" value="DNASEI"/>
</dbReference>
<keyword evidence="6" id="KW-1185">Reference proteome</keyword>
<evidence type="ECO:0008006" key="7">
    <source>
        <dbReference type="Google" id="ProtNLM"/>
    </source>
</evidence>
<protein>
    <recommendedName>
        <fullName evidence="7">Endonuclease/Exonuclease/phosphatase family protein</fullName>
    </recommendedName>
</protein>
<gene>
    <name evidence="5" type="ORF">Pla52o_42880</name>
</gene>
<name>A0A5C6C6Z9_9BACT</name>
<dbReference type="SMART" id="SM00476">
    <property type="entry name" value="DNaseIc"/>
    <property type="match status" value="1"/>
</dbReference>
<dbReference type="Gene3D" id="3.60.10.10">
    <property type="entry name" value="Endonuclease/exonuclease/phosphatase"/>
    <property type="match status" value="1"/>
</dbReference>
<dbReference type="PANTHER" id="PTHR11371:SF31">
    <property type="entry name" value="EXTRACELLULAR NUCLEASE"/>
    <property type="match status" value="1"/>
</dbReference>
<dbReference type="InterPro" id="IPR036691">
    <property type="entry name" value="Endo/exonu/phosph_ase_sf"/>
</dbReference>
<dbReference type="GO" id="GO:0004536">
    <property type="term" value="F:DNA nuclease activity"/>
    <property type="evidence" value="ECO:0007669"/>
    <property type="project" value="InterPro"/>
</dbReference>
<keyword evidence="1" id="KW-0540">Nuclease</keyword>
<comment type="caution">
    <text evidence="5">The sequence shown here is derived from an EMBL/GenBank/DDBJ whole genome shotgun (WGS) entry which is preliminary data.</text>
</comment>
<evidence type="ECO:0000256" key="1">
    <source>
        <dbReference type="ARBA" id="ARBA00022722"/>
    </source>
</evidence>
<dbReference type="OrthoDB" id="5500612at2"/>
<dbReference type="GO" id="GO:0016787">
    <property type="term" value="F:hydrolase activity"/>
    <property type="evidence" value="ECO:0007669"/>
    <property type="project" value="UniProtKB-KW"/>
</dbReference>
<evidence type="ECO:0000256" key="2">
    <source>
        <dbReference type="ARBA" id="ARBA00022801"/>
    </source>
</evidence>
<dbReference type="AlphaFoldDB" id="A0A5C6C6Z9"/>
<proteinExistence type="predicted"/>